<name>A0A517QJY9_9PLAN</name>
<keyword evidence="2" id="KW-1185">Reference proteome</keyword>
<gene>
    <name evidence="1" type="ORF">Mal48_11980</name>
</gene>
<evidence type="ECO:0000313" key="2">
    <source>
        <dbReference type="Proteomes" id="UP000315724"/>
    </source>
</evidence>
<dbReference type="EMBL" id="CP036267">
    <property type="protein sequence ID" value="QDT31959.1"/>
    <property type="molecule type" value="Genomic_DNA"/>
</dbReference>
<sequence>MFRSNDQSIGRTASRELHCQRAEDEAHRLTIKEIWPTLAPSVMDGKRFLDIHIVQYSRKKFRQLFTKDHYVSMLRFVRALTDTTGITRNWAIAWRFRGFRIRNVFTSLRGIVLRAIATALFDFCANHITTRRTKNWAKQDSKNENCDE</sequence>
<dbReference type="AlphaFoldDB" id="A0A517QJY9"/>
<reference evidence="1 2" key="1">
    <citation type="submission" date="2019-02" db="EMBL/GenBank/DDBJ databases">
        <title>Deep-cultivation of Planctomycetes and their phenomic and genomic characterization uncovers novel biology.</title>
        <authorList>
            <person name="Wiegand S."/>
            <person name="Jogler M."/>
            <person name="Boedeker C."/>
            <person name="Pinto D."/>
            <person name="Vollmers J."/>
            <person name="Rivas-Marin E."/>
            <person name="Kohn T."/>
            <person name="Peeters S.H."/>
            <person name="Heuer A."/>
            <person name="Rast P."/>
            <person name="Oberbeckmann S."/>
            <person name="Bunk B."/>
            <person name="Jeske O."/>
            <person name="Meyerdierks A."/>
            <person name="Storesund J.E."/>
            <person name="Kallscheuer N."/>
            <person name="Luecker S."/>
            <person name="Lage O.M."/>
            <person name="Pohl T."/>
            <person name="Merkel B.J."/>
            <person name="Hornburger P."/>
            <person name="Mueller R.-W."/>
            <person name="Bruemmer F."/>
            <person name="Labrenz M."/>
            <person name="Spormann A.M."/>
            <person name="Op den Camp H."/>
            <person name="Overmann J."/>
            <person name="Amann R."/>
            <person name="Jetten M.S.M."/>
            <person name="Mascher T."/>
            <person name="Medema M.H."/>
            <person name="Devos D.P."/>
            <person name="Kaster A.-K."/>
            <person name="Ovreas L."/>
            <person name="Rohde M."/>
            <person name="Galperin M.Y."/>
            <person name="Jogler C."/>
        </authorList>
    </citation>
    <scope>NUCLEOTIDE SEQUENCE [LARGE SCALE GENOMIC DNA]</scope>
    <source>
        <strain evidence="1 2">Mal48</strain>
    </source>
</reference>
<evidence type="ECO:0000313" key="1">
    <source>
        <dbReference type="EMBL" id="QDT31959.1"/>
    </source>
</evidence>
<dbReference type="Proteomes" id="UP000315724">
    <property type="component" value="Chromosome"/>
</dbReference>
<accession>A0A517QJY9</accession>
<proteinExistence type="predicted"/>
<organism evidence="1 2">
    <name type="scientific">Thalassoglobus polymorphus</name>
    <dbReference type="NCBI Taxonomy" id="2527994"/>
    <lineage>
        <taxon>Bacteria</taxon>
        <taxon>Pseudomonadati</taxon>
        <taxon>Planctomycetota</taxon>
        <taxon>Planctomycetia</taxon>
        <taxon>Planctomycetales</taxon>
        <taxon>Planctomycetaceae</taxon>
        <taxon>Thalassoglobus</taxon>
    </lineage>
</organism>
<protein>
    <submittedName>
        <fullName evidence="1">Uncharacterized protein</fullName>
    </submittedName>
</protein>
<dbReference type="KEGG" id="tpol:Mal48_11980"/>